<dbReference type="Pfam" id="PF22019">
    <property type="entry name" value="GlgB_N"/>
    <property type="match status" value="1"/>
</dbReference>
<evidence type="ECO:0000256" key="3">
    <source>
        <dbReference type="ARBA" id="ARBA00004964"/>
    </source>
</evidence>
<dbReference type="Proteomes" id="UP000244934">
    <property type="component" value="Unassembled WGS sequence"/>
</dbReference>
<dbReference type="EMBL" id="ONZI01000003">
    <property type="protein sequence ID" value="SPJ34310.1"/>
    <property type="molecule type" value="Genomic_DNA"/>
</dbReference>
<dbReference type="HAMAP" id="MF_00685">
    <property type="entry name" value="GlgB"/>
    <property type="match status" value="1"/>
</dbReference>
<dbReference type="NCBIfam" id="TIGR01515">
    <property type="entry name" value="branching_enzym"/>
    <property type="match status" value="1"/>
</dbReference>
<sequence>MATAFPGACQSERDALLRLAQARHDQPFAWLGPHEQGDQTLVRLLLPGAEAVELIDAAHQLLAVAEPLEGGLYQAYLPGGTRYRLRITWPEGVVQIAEDAYRFAPLPGELDLHLFCEGRHRELARVFGACPTAIDGVDGVRFTLWAPNAQRVSVVGDFNVWDGRRHAMQRHEGSGVWAIFVPHLRVGERYRFELVDREGQLRHKVDPLARRTEAAVPDVSVVAGNRPFSWHDHAWLRRRDASNIRTAPLSIYELHVLSWQHDQDGNTLEWDALASRLIPWVADMGFTHIELMPISEHPFVGSWGYQPIGLFAPTSRMGSPEAFARFVNACHGAGIGVILDWVPAHFPADEHGLARFDGTSLYEHHDPREGFHPEWNTLIYNVGRNEVRGFLIASALEWLEHFHIDGLRVDAVASMLYRDYSRSDDDWLPNIYGGRENLEVVEFLRELNATVAERCPGVMMIAEESTAWPGVTAPIATGGLGFTFKWNMGWMHDTLSYMSRDPLYRAWHHGDLTFGLQYAFSEHFVLPLSHDEVVHGKGSLLSRMPGDEAQKLAGLRAYLAFMWAHPGKKLLFMGTELGQWREWDHDRELDWERLDEAGPRGLSRAIADLNRIYVEDPAMHVCDAESAGFSWVVGDDSANSVVAFLRHAEPGKAPLLVVCNLTPVTHHHYRIGVPVMSVWREIFNSDSVFYAGSNQGNGSALHAHPEPSHGHPASLLLTLPPLSTLYLRQGDWPT</sequence>
<keyword evidence="9 10" id="KW-0119">Carbohydrate metabolism</keyword>
<comment type="similarity">
    <text evidence="4 10">Belongs to the glycosyl hydrolase 13 family. GlgB subfamily.</text>
</comment>
<feature type="active site" description="Nucleophile" evidence="10 11">
    <location>
        <position position="410"/>
    </location>
</feature>
<dbReference type="GO" id="GO:0005978">
    <property type="term" value="P:glycogen biosynthetic process"/>
    <property type="evidence" value="ECO:0007669"/>
    <property type="project" value="UniProtKB-UniRule"/>
</dbReference>
<dbReference type="PIRSF" id="PIRSF000463">
    <property type="entry name" value="GlgB"/>
    <property type="match status" value="1"/>
</dbReference>
<dbReference type="CDD" id="cd02855">
    <property type="entry name" value="E_set_GBE_prok_N"/>
    <property type="match status" value="1"/>
</dbReference>
<dbReference type="NCBIfam" id="NF008967">
    <property type="entry name" value="PRK12313.1"/>
    <property type="match status" value="1"/>
</dbReference>
<keyword evidence="14" id="KW-1185">Reference proteome</keyword>
<dbReference type="InterPro" id="IPR013780">
    <property type="entry name" value="Glyco_hydro_b"/>
</dbReference>
<dbReference type="SUPFAM" id="SSF51445">
    <property type="entry name" value="(Trans)glycosidases"/>
    <property type="match status" value="1"/>
</dbReference>
<dbReference type="RefSeq" id="WP_108843116.1">
    <property type="nucleotide sequence ID" value="NZ_ONZI01000003.1"/>
</dbReference>
<dbReference type="Gene3D" id="2.60.40.10">
    <property type="entry name" value="Immunoglobulins"/>
    <property type="match status" value="1"/>
</dbReference>
<dbReference type="InterPro" id="IPR044143">
    <property type="entry name" value="GlgB_N_E_set_prok"/>
</dbReference>
<evidence type="ECO:0000256" key="4">
    <source>
        <dbReference type="ARBA" id="ARBA00009000"/>
    </source>
</evidence>
<dbReference type="Pfam" id="PF02806">
    <property type="entry name" value="Alpha-amylase_C"/>
    <property type="match status" value="1"/>
</dbReference>
<dbReference type="FunFam" id="2.60.40.1180:FF:000002">
    <property type="entry name" value="1,4-alpha-glucan branching enzyme GlgB"/>
    <property type="match status" value="1"/>
</dbReference>
<evidence type="ECO:0000256" key="9">
    <source>
        <dbReference type="ARBA" id="ARBA00023277"/>
    </source>
</evidence>
<dbReference type="AlphaFoldDB" id="A0A2R8CN40"/>
<dbReference type="InterPro" id="IPR014756">
    <property type="entry name" value="Ig_E-set"/>
</dbReference>
<dbReference type="GO" id="GO:0005829">
    <property type="term" value="C:cytosol"/>
    <property type="evidence" value="ECO:0007669"/>
    <property type="project" value="TreeGrafter"/>
</dbReference>
<evidence type="ECO:0000259" key="12">
    <source>
        <dbReference type="SMART" id="SM00642"/>
    </source>
</evidence>
<feature type="domain" description="Glycosyl hydrolase family 13 catalytic" evidence="12">
    <location>
        <begin position="263"/>
        <end position="604"/>
    </location>
</feature>
<dbReference type="SMART" id="SM00642">
    <property type="entry name" value="Aamy"/>
    <property type="match status" value="1"/>
</dbReference>
<comment type="pathway">
    <text evidence="3 10">Glycan biosynthesis; glycogen biosynthesis.</text>
</comment>
<dbReference type="InterPro" id="IPR004193">
    <property type="entry name" value="Glyco_hydro_13_N"/>
</dbReference>
<dbReference type="Gene3D" id="2.60.40.1180">
    <property type="entry name" value="Golgi alpha-mannosidase II"/>
    <property type="match status" value="1"/>
</dbReference>
<name>A0A2R8CN40_9GAMM</name>
<dbReference type="Gene3D" id="3.20.20.80">
    <property type="entry name" value="Glycosidases"/>
    <property type="match status" value="1"/>
</dbReference>
<dbReference type="FunFam" id="3.20.20.80:FF:000003">
    <property type="entry name" value="1,4-alpha-glucan branching enzyme GlgB"/>
    <property type="match status" value="1"/>
</dbReference>
<evidence type="ECO:0000256" key="8">
    <source>
        <dbReference type="ARBA" id="ARBA00023056"/>
    </source>
</evidence>
<evidence type="ECO:0000256" key="6">
    <source>
        <dbReference type="ARBA" id="ARBA00022676"/>
    </source>
</evidence>
<dbReference type="UniPathway" id="UPA00164"/>
<evidence type="ECO:0000256" key="5">
    <source>
        <dbReference type="ARBA" id="ARBA00022600"/>
    </source>
</evidence>
<evidence type="ECO:0000256" key="11">
    <source>
        <dbReference type="PIRSR" id="PIRSR000463-1"/>
    </source>
</evidence>
<comment type="function">
    <text evidence="2 10">Catalyzes the formation of the alpha-1,6-glucosidic linkages in glycogen by scission of a 1,4-alpha-linked oligosaccharide from growing alpha-1,4-glucan chains and the subsequent attachment of the oligosaccharide to the alpha-1,6 position.</text>
</comment>
<dbReference type="InterPro" id="IPR006048">
    <property type="entry name" value="A-amylase/branching_C"/>
</dbReference>
<keyword evidence="7 10" id="KW-0808">Transferase</keyword>
<evidence type="ECO:0000256" key="10">
    <source>
        <dbReference type="HAMAP-Rule" id="MF_00685"/>
    </source>
</evidence>
<dbReference type="CDD" id="cd11322">
    <property type="entry name" value="AmyAc_Glg_BE"/>
    <property type="match status" value="1"/>
</dbReference>
<dbReference type="InterPro" id="IPR017853">
    <property type="entry name" value="GH"/>
</dbReference>
<dbReference type="SUPFAM" id="SSF81296">
    <property type="entry name" value="E set domains"/>
    <property type="match status" value="2"/>
</dbReference>
<keyword evidence="5 10" id="KW-0321">Glycogen metabolism</keyword>
<dbReference type="Pfam" id="PF02922">
    <property type="entry name" value="CBM_48"/>
    <property type="match status" value="1"/>
</dbReference>
<evidence type="ECO:0000256" key="1">
    <source>
        <dbReference type="ARBA" id="ARBA00000826"/>
    </source>
</evidence>
<feature type="active site" description="Proton donor" evidence="10 11">
    <location>
        <position position="463"/>
    </location>
</feature>
<dbReference type="InterPro" id="IPR037439">
    <property type="entry name" value="Branching_enzy"/>
</dbReference>
<dbReference type="InterPro" id="IPR006407">
    <property type="entry name" value="GlgB"/>
</dbReference>
<comment type="catalytic activity">
    <reaction evidence="1 10">
        <text>Transfers a segment of a (1-&gt;4)-alpha-D-glucan chain to a primary hydroxy group in a similar glucan chain.</text>
        <dbReference type="EC" id="2.4.1.18"/>
    </reaction>
</comment>
<dbReference type="EC" id="2.4.1.18" evidence="10"/>
<keyword evidence="6 10" id="KW-0328">Glycosyltransferase</keyword>
<keyword evidence="8 10" id="KW-0320">Glycogen biosynthesis</keyword>
<dbReference type="PANTHER" id="PTHR43651">
    <property type="entry name" value="1,4-ALPHA-GLUCAN-BRANCHING ENZYME"/>
    <property type="match status" value="1"/>
</dbReference>
<evidence type="ECO:0000256" key="2">
    <source>
        <dbReference type="ARBA" id="ARBA00002953"/>
    </source>
</evidence>
<dbReference type="NCBIfam" id="NF003811">
    <property type="entry name" value="PRK05402.1"/>
    <property type="match status" value="1"/>
</dbReference>
<dbReference type="OrthoDB" id="9800174at2"/>
<evidence type="ECO:0000313" key="13">
    <source>
        <dbReference type="EMBL" id="SPJ34310.1"/>
    </source>
</evidence>
<accession>A0A2R8CN40</accession>
<reference evidence="14" key="1">
    <citation type="submission" date="2018-03" db="EMBL/GenBank/DDBJ databases">
        <authorList>
            <person name="Navarro De La Torre S."/>
        </authorList>
    </citation>
    <scope>NUCLEOTIDE SEQUENCE [LARGE SCALE GENOMIC DNA]</scope>
    <source>
        <strain evidence="14">EAod3</strain>
    </source>
</reference>
<evidence type="ECO:0000256" key="7">
    <source>
        <dbReference type="ARBA" id="ARBA00022679"/>
    </source>
</evidence>
<dbReference type="GO" id="GO:0003844">
    <property type="term" value="F:1,4-alpha-glucan branching enzyme activity"/>
    <property type="evidence" value="ECO:0007669"/>
    <property type="project" value="UniProtKB-UniRule"/>
</dbReference>
<evidence type="ECO:0000313" key="14">
    <source>
        <dbReference type="Proteomes" id="UP000244934"/>
    </source>
</evidence>
<proteinExistence type="inferred from homology"/>
<gene>
    <name evidence="13" type="primary">glgB_1</name>
    <name evidence="10" type="synonym">glgB</name>
    <name evidence="13" type="ORF">KSP9073_02344</name>
</gene>
<dbReference type="InterPro" id="IPR054169">
    <property type="entry name" value="GlgB_N"/>
</dbReference>
<protein>
    <recommendedName>
        <fullName evidence="10">1,4-alpha-glucan branching enzyme GlgB</fullName>
        <ecNumber evidence="10">2.4.1.18</ecNumber>
    </recommendedName>
    <alternativeName>
        <fullName evidence="10">1,4-alpha-D-glucan:1,4-alpha-D-glucan 6-glucosyl-transferase</fullName>
    </alternativeName>
    <alternativeName>
        <fullName evidence="10">Alpha-(1-&gt;4)-glucan branching enzyme</fullName>
    </alternativeName>
    <alternativeName>
        <fullName evidence="10">Glycogen branching enzyme</fullName>
        <shortName evidence="10">BE</shortName>
    </alternativeName>
</protein>
<dbReference type="InterPro" id="IPR006047">
    <property type="entry name" value="GH13_cat_dom"/>
</dbReference>
<dbReference type="GO" id="GO:0043169">
    <property type="term" value="F:cation binding"/>
    <property type="evidence" value="ECO:0007669"/>
    <property type="project" value="InterPro"/>
</dbReference>
<organism evidence="13 14">
    <name type="scientific">Kushneria phyllosphaerae</name>
    <dbReference type="NCBI Taxonomy" id="2100822"/>
    <lineage>
        <taxon>Bacteria</taxon>
        <taxon>Pseudomonadati</taxon>
        <taxon>Pseudomonadota</taxon>
        <taxon>Gammaproteobacteria</taxon>
        <taxon>Oceanospirillales</taxon>
        <taxon>Halomonadaceae</taxon>
        <taxon>Kushneria</taxon>
    </lineage>
</organism>
<dbReference type="SUPFAM" id="SSF51011">
    <property type="entry name" value="Glycosyl hydrolase domain"/>
    <property type="match status" value="1"/>
</dbReference>
<comment type="subunit">
    <text evidence="10">Monomer.</text>
</comment>
<dbReference type="PANTHER" id="PTHR43651:SF3">
    <property type="entry name" value="1,4-ALPHA-GLUCAN-BRANCHING ENZYME"/>
    <property type="match status" value="1"/>
</dbReference>
<dbReference type="InterPro" id="IPR013783">
    <property type="entry name" value="Ig-like_fold"/>
</dbReference>
<dbReference type="GO" id="GO:0004553">
    <property type="term" value="F:hydrolase activity, hydrolyzing O-glycosyl compounds"/>
    <property type="evidence" value="ECO:0007669"/>
    <property type="project" value="InterPro"/>
</dbReference>